<evidence type="ECO:0000313" key="2">
    <source>
        <dbReference type="Proteomes" id="UP001523565"/>
    </source>
</evidence>
<comment type="caution">
    <text evidence="1">The sequence shown here is derived from an EMBL/GenBank/DDBJ whole genome shotgun (WGS) entry which is preliminary data.</text>
</comment>
<evidence type="ECO:0008006" key="3">
    <source>
        <dbReference type="Google" id="ProtNLM"/>
    </source>
</evidence>
<dbReference type="EMBL" id="JAMZFV010000005">
    <property type="protein sequence ID" value="MCP1109687.1"/>
    <property type="molecule type" value="Genomic_DNA"/>
</dbReference>
<accession>A0ABT1EG53</accession>
<protein>
    <recommendedName>
        <fullName evidence="3">C2H2-type domain-containing protein</fullName>
    </recommendedName>
</protein>
<dbReference type="RefSeq" id="WP_262068567.1">
    <property type="nucleotide sequence ID" value="NZ_JAMXOC010000005.1"/>
</dbReference>
<proteinExistence type="predicted"/>
<organism evidence="1 2">
    <name type="scientific">Ohessyouella blattaphilus</name>
    <dbReference type="NCBI Taxonomy" id="2949333"/>
    <lineage>
        <taxon>Bacteria</taxon>
        <taxon>Bacillati</taxon>
        <taxon>Bacillota</taxon>
        <taxon>Clostridia</taxon>
        <taxon>Lachnospirales</taxon>
        <taxon>Lachnospiraceae</taxon>
        <taxon>Ohessyouella</taxon>
    </lineage>
</organism>
<gene>
    <name evidence="1" type="ORF">NK118_05400</name>
</gene>
<keyword evidence="2" id="KW-1185">Reference proteome</keyword>
<evidence type="ECO:0000313" key="1">
    <source>
        <dbReference type="EMBL" id="MCP1109687.1"/>
    </source>
</evidence>
<sequence length="67" mass="7621">MPPIITYRCGVCKREYPGHEEAVRCEESHLAAVSVVVKNHGIHEYPYSVAVTFSNGETREYVADHMR</sequence>
<name>A0ABT1EG53_9FIRM</name>
<dbReference type="Proteomes" id="UP001523565">
    <property type="component" value="Unassembled WGS sequence"/>
</dbReference>
<reference evidence="1 2" key="1">
    <citation type="journal article" date="2022" name="Genome Biol. Evol.">
        <title>Host diet, physiology and behaviors set the stage for Lachnospiraceae cladogenesis.</title>
        <authorList>
            <person name="Vera-Ponce De Leon A."/>
            <person name="Schneider M."/>
            <person name="Jahnes B.C."/>
            <person name="Sadowski V."/>
            <person name="Camuy-Velez L.A."/>
            <person name="Duan J."/>
            <person name="Sabree Z.L."/>
        </authorList>
    </citation>
    <scope>NUCLEOTIDE SEQUENCE [LARGE SCALE GENOMIC DNA]</scope>
    <source>
        <strain evidence="1 2">PAL227</strain>
    </source>
</reference>